<keyword evidence="2" id="KW-1185">Reference proteome</keyword>
<proteinExistence type="predicted"/>
<accession>A0ACC3SEW9</accession>
<dbReference type="EMBL" id="JAMKPW020000024">
    <property type="protein sequence ID" value="KAK8205583.1"/>
    <property type="molecule type" value="Genomic_DNA"/>
</dbReference>
<reference evidence="1" key="1">
    <citation type="submission" date="2024-02" db="EMBL/GenBank/DDBJ databases">
        <title>Metagenome Assembled Genome of Zalaria obscura JY119.</title>
        <authorList>
            <person name="Vighnesh L."/>
            <person name="Jagadeeshwari U."/>
            <person name="Venkata Ramana C."/>
            <person name="Sasikala C."/>
        </authorList>
    </citation>
    <scope>NUCLEOTIDE SEQUENCE</scope>
    <source>
        <strain evidence="1">JY119</strain>
    </source>
</reference>
<evidence type="ECO:0000313" key="2">
    <source>
        <dbReference type="Proteomes" id="UP001320706"/>
    </source>
</evidence>
<organism evidence="1 2">
    <name type="scientific">Zalaria obscura</name>
    <dbReference type="NCBI Taxonomy" id="2024903"/>
    <lineage>
        <taxon>Eukaryota</taxon>
        <taxon>Fungi</taxon>
        <taxon>Dikarya</taxon>
        <taxon>Ascomycota</taxon>
        <taxon>Pezizomycotina</taxon>
        <taxon>Dothideomycetes</taxon>
        <taxon>Dothideomycetidae</taxon>
        <taxon>Dothideales</taxon>
        <taxon>Zalariaceae</taxon>
        <taxon>Zalaria</taxon>
    </lineage>
</organism>
<evidence type="ECO:0000313" key="1">
    <source>
        <dbReference type="EMBL" id="KAK8205583.1"/>
    </source>
</evidence>
<dbReference type="Proteomes" id="UP001320706">
    <property type="component" value="Unassembled WGS sequence"/>
</dbReference>
<name>A0ACC3SEW9_9PEZI</name>
<comment type="caution">
    <text evidence="1">The sequence shown here is derived from an EMBL/GenBank/DDBJ whole genome shotgun (WGS) entry which is preliminary data.</text>
</comment>
<gene>
    <name evidence="1" type="ORF">M8818_004956</name>
</gene>
<sequence>MASFAIEAPGEAAPLTAQTLLHVLSAAASTDRHQVTSGTKQLQQWERSPGFYKHLQSVFIDTGLPVNVRYMAVIQLKNGIDKYWRKTATNAVSKEDKAVIRSRLLESGLEEQEHRLALQNALVIAKIVRYEYPQDWPDAIASVIDALRASTQPGANPIRLERALLILLYITKELATGRLMRSRQSLQTATPEIVHILGRIYLDKVQTWQAGIAGAADQRDLLKAMEHSLMAIRVLRRLFIVGYAFPNRDTDVHEFWQLSFAQVRSFLEIVNGPSGSNLPFVIDMVEKHLLKLSKLHLEMAQTHPAAFVLLPNSVDLVRAYWGLLRQFGSSYGAPEGALATADGMYTRAAQTDEDGSEGPQFLEKMSLRGLLLIRACVKMVFNPAQTFKYRHAQEKEEKARATKAMQDELLTQSFVQELMEVIVTKFFVFREIDLREWEEEPQEWERKEEAESEGFEFSVRLCAEKLFLDLTLNFKELIIPPLLQVFYSVASVDNENILFKESVYAAIGLSAPMIHQHLDFNAFLSSTLVAEVQKQTPRYNILRRRIAILLSQWITIQVSDENRPLVYQIFQHMLNPDDPLNDEVVRITAGRQFKNIADAWEFDAKQFLPYADSILTRLMQLIGEAELTETKMALLNTISVIVERLEHHITPYAESIITLLPPLWEQSGEEHLMKQAILTILARLVNAMKAASVPFHALVLPIIKGAVEPGSDTEVYLLEDALDLWSSILVQTPAPASTDLLSLAPYLFAIFDLGSENLRKALEIAQSYMLLAPTEMLSDGIRKPLLASLANLLGSHLNPEANGLVHNLVETILRAAESVAGEQAVAQVTADLVASEFLGKQLEGLHGSWRAHCTTGPLAADPPVDGIVETDYFSVLARIILGSAPAFLQAVSTAAPHTVTGTRPSLDETMKWLLEEWCSHFENIGDPSRRKLMCLALTKLLDQQFMLLHLQSLMSLWTDVITELREDAADVDGDSLVAADSSWQGTREEGVPEAPEEGRLRALTKSDPVHAVQTPVWVRHYLHAAIEACGGQTAFQEQWLVNVDRDVVAAFGSLGIM</sequence>
<protein>
    <submittedName>
        <fullName evidence="1">Uncharacterized protein</fullName>
    </submittedName>
</protein>